<dbReference type="GO" id="GO:0019346">
    <property type="term" value="P:transsulfuration"/>
    <property type="evidence" value="ECO:0007669"/>
    <property type="project" value="InterPro"/>
</dbReference>
<dbReference type="InterPro" id="IPR015424">
    <property type="entry name" value="PyrdxlP-dep_Trfase"/>
</dbReference>
<dbReference type="InterPro" id="IPR015421">
    <property type="entry name" value="PyrdxlP-dep_Trfase_major"/>
</dbReference>
<evidence type="ECO:0000256" key="1">
    <source>
        <dbReference type="ARBA" id="ARBA00001933"/>
    </source>
</evidence>
<evidence type="ECO:0000256" key="4">
    <source>
        <dbReference type="ARBA" id="ARBA00047175"/>
    </source>
</evidence>
<dbReference type="EC" id="4.4.1.2" evidence="4"/>
<accession>A0A7W9NFH6</accession>
<dbReference type="InterPro" id="IPR000277">
    <property type="entry name" value="Cys/Met-Metab_PyrdxlP-dep_enz"/>
</dbReference>
<dbReference type="PIRSF" id="PIRSF001434">
    <property type="entry name" value="CGS"/>
    <property type="match status" value="1"/>
</dbReference>
<dbReference type="InterPro" id="IPR054542">
    <property type="entry name" value="Cys_met_metab_PP"/>
</dbReference>
<name>A0A7W9NFH6_9PSEU</name>
<keyword evidence="11" id="KW-1185">Reference proteome</keyword>
<comment type="catalytic activity">
    <reaction evidence="7">
        <text>L-methionine + H2O = methanethiol + 2-oxobutanoate + NH4(+)</text>
        <dbReference type="Rhea" id="RHEA:23800"/>
        <dbReference type="ChEBI" id="CHEBI:15377"/>
        <dbReference type="ChEBI" id="CHEBI:16007"/>
        <dbReference type="ChEBI" id="CHEBI:16763"/>
        <dbReference type="ChEBI" id="CHEBI:28938"/>
        <dbReference type="ChEBI" id="CHEBI:57844"/>
        <dbReference type="EC" id="4.4.1.11"/>
    </reaction>
    <physiologicalReaction direction="left-to-right" evidence="7">
        <dbReference type="Rhea" id="RHEA:23801"/>
    </physiologicalReaction>
</comment>
<dbReference type="Proteomes" id="UP000585638">
    <property type="component" value="Unassembled WGS sequence"/>
</dbReference>
<organism evidence="10 11">
    <name type="scientific">Kutzneria kofuensis</name>
    <dbReference type="NCBI Taxonomy" id="103725"/>
    <lineage>
        <taxon>Bacteria</taxon>
        <taxon>Bacillati</taxon>
        <taxon>Actinomycetota</taxon>
        <taxon>Actinomycetes</taxon>
        <taxon>Pseudonocardiales</taxon>
        <taxon>Pseudonocardiaceae</taxon>
        <taxon>Kutzneria</taxon>
    </lineage>
</organism>
<comment type="cofactor">
    <cofactor evidence="1 9">
        <name>pyridoxal 5'-phosphate</name>
        <dbReference type="ChEBI" id="CHEBI:597326"/>
    </cofactor>
</comment>
<proteinExistence type="inferred from homology"/>
<dbReference type="PROSITE" id="PS00868">
    <property type="entry name" value="CYS_MET_METAB_PP"/>
    <property type="match status" value="1"/>
</dbReference>
<dbReference type="GO" id="GO:0030170">
    <property type="term" value="F:pyridoxal phosphate binding"/>
    <property type="evidence" value="ECO:0007669"/>
    <property type="project" value="InterPro"/>
</dbReference>
<dbReference type="GO" id="GO:0018826">
    <property type="term" value="F:methionine gamma-lyase activity"/>
    <property type="evidence" value="ECO:0007669"/>
    <property type="project" value="UniProtKB-EC"/>
</dbReference>
<feature type="modified residue" description="N6-(pyridoxal phosphate)lysine" evidence="8">
    <location>
        <position position="200"/>
    </location>
</feature>
<dbReference type="FunFam" id="3.40.640.10:FF:000046">
    <property type="entry name" value="Cystathionine gamma-lyase"/>
    <property type="match status" value="1"/>
</dbReference>
<dbReference type="Gene3D" id="3.90.1150.10">
    <property type="entry name" value="Aspartate Aminotransferase, domain 1"/>
    <property type="match status" value="1"/>
</dbReference>
<evidence type="ECO:0000256" key="3">
    <source>
        <dbReference type="ARBA" id="ARBA00022898"/>
    </source>
</evidence>
<comment type="catalytic activity">
    <reaction evidence="6">
        <text>L-homocysteine + H2O = 2-oxobutanoate + hydrogen sulfide + NH4(+) + H(+)</text>
        <dbReference type="Rhea" id="RHEA:14501"/>
        <dbReference type="ChEBI" id="CHEBI:15377"/>
        <dbReference type="ChEBI" id="CHEBI:15378"/>
        <dbReference type="ChEBI" id="CHEBI:16763"/>
        <dbReference type="ChEBI" id="CHEBI:28938"/>
        <dbReference type="ChEBI" id="CHEBI:29919"/>
        <dbReference type="ChEBI" id="CHEBI:58199"/>
        <dbReference type="EC" id="4.4.1.2"/>
    </reaction>
    <physiologicalReaction direction="left-to-right" evidence="6">
        <dbReference type="Rhea" id="RHEA:14502"/>
    </physiologicalReaction>
</comment>
<protein>
    <recommendedName>
        <fullName evidence="4">homocysteine desulfhydrase</fullName>
        <ecNumber evidence="4">4.4.1.2</ecNumber>
    </recommendedName>
    <alternativeName>
        <fullName evidence="5">Homocysteine desulfhydrase</fullName>
    </alternativeName>
</protein>
<keyword evidence="3 8" id="KW-0663">Pyridoxal phosphate</keyword>
<evidence type="ECO:0000256" key="7">
    <source>
        <dbReference type="ARBA" id="ARBA00052699"/>
    </source>
</evidence>
<reference evidence="10 11" key="1">
    <citation type="submission" date="2020-08" db="EMBL/GenBank/DDBJ databases">
        <title>Sequencing the genomes of 1000 actinobacteria strains.</title>
        <authorList>
            <person name="Klenk H.-P."/>
        </authorList>
    </citation>
    <scope>NUCLEOTIDE SEQUENCE [LARGE SCALE GENOMIC DNA]</scope>
    <source>
        <strain evidence="10 11">DSM 43851</strain>
    </source>
</reference>
<evidence type="ECO:0000256" key="6">
    <source>
        <dbReference type="ARBA" id="ARBA00048780"/>
    </source>
</evidence>
<dbReference type="PANTHER" id="PTHR11808">
    <property type="entry name" value="TRANS-SULFURATION ENZYME FAMILY MEMBER"/>
    <property type="match status" value="1"/>
</dbReference>
<dbReference type="AlphaFoldDB" id="A0A7W9NFH6"/>
<dbReference type="InterPro" id="IPR015422">
    <property type="entry name" value="PyrdxlP-dep_Trfase_small"/>
</dbReference>
<dbReference type="Pfam" id="PF01053">
    <property type="entry name" value="Cys_Met_Meta_PP"/>
    <property type="match status" value="1"/>
</dbReference>
<keyword evidence="10" id="KW-0456">Lyase</keyword>
<dbReference type="RefSeq" id="WP_184859228.1">
    <property type="nucleotide sequence ID" value="NZ_BAAAWY010000008.1"/>
</dbReference>
<evidence type="ECO:0000313" key="10">
    <source>
        <dbReference type="EMBL" id="MBB5890018.1"/>
    </source>
</evidence>
<dbReference type="EMBL" id="JACHIR010000001">
    <property type="protein sequence ID" value="MBB5890018.1"/>
    <property type="molecule type" value="Genomic_DNA"/>
</dbReference>
<dbReference type="GO" id="GO:0047982">
    <property type="term" value="F:homocysteine desulfhydrase activity"/>
    <property type="evidence" value="ECO:0007669"/>
    <property type="project" value="UniProtKB-EC"/>
</dbReference>
<gene>
    <name evidence="10" type="ORF">BJ998_001214</name>
</gene>
<sequence length="381" mass="40214">MSDSRPAKSAGYLARTRPVVPPIYQSATFYLDDLAYKDIQDGGLREHWYSRFANPTVDAAAAEIAALEGAEAALMTSSGMSAIATTLLTLLPGRTVAARQVYGDTRDLLVRDLPALGVDVVMVDATDIGAWAEAIAFAPTAVVYAETLSNPQLDLTDLAALAELAHAGGAKLVVDNTFATPYTVNPLRHGADVVVHSATKFLSGHSDVIAGVVLGDAETVTEVQKRVITFGGCLDPHAAFLVWRGLQTFDLRLARSCATAAQLAERLAAHPEVVSVRYPDGEIADRLMLPGRRGAMVAFTVRGGDSRALAVMRRLTVASEATSLGGVESLVSTPFNSSHFSLTPAERAAARIDDGMIRLSCGIEDPDALIADVERALAATV</sequence>
<comment type="caution">
    <text evidence="10">The sequence shown here is derived from an EMBL/GenBank/DDBJ whole genome shotgun (WGS) entry which is preliminary data.</text>
</comment>
<dbReference type="GO" id="GO:0005737">
    <property type="term" value="C:cytoplasm"/>
    <property type="evidence" value="ECO:0007669"/>
    <property type="project" value="TreeGrafter"/>
</dbReference>
<evidence type="ECO:0000313" key="11">
    <source>
        <dbReference type="Proteomes" id="UP000585638"/>
    </source>
</evidence>
<evidence type="ECO:0000256" key="2">
    <source>
        <dbReference type="ARBA" id="ARBA00009077"/>
    </source>
</evidence>
<evidence type="ECO:0000256" key="5">
    <source>
        <dbReference type="ARBA" id="ARBA00047199"/>
    </source>
</evidence>
<dbReference type="Gene3D" id="3.40.640.10">
    <property type="entry name" value="Type I PLP-dependent aspartate aminotransferase-like (Major domain)"/>
    <property type="match status" value="1"/>
</dbReference>
<comment type="similarity">
    <text evidence="2 9">Belongs to the trans-sulfuration enzymes family.</text>
</comment>
<evidence type="ECO:0000256" key="8">
    <source>
        <dbReference type="PIRSR" id="PIRSR001434-2"/>
    </source>
</evidence>
<evidence type="ECO:0000256" key="9">
    <source>
        <dbReference type="RuleBase" id="RU362118"/>
    </source>
</evidence>
<dbReference type="SUPFAM" id="SSF53383">
    <property type="entry name" value="PLP-dependent transferases"/>
    <property type="match status" value="1"/>
</dbReference>